<dbReference type="Pfam" id="PF13349">
    <property type="entry name" value="DUF4097"/>
    <property type="match status" value="1"/>
</dbReference>
<dbReference type="AlphaFoldDB" id="A0A402B6U7"/>
<evidence type="ECO:0000313" key="4">
    <source>
        <dbReference type="Proteomes" id="UP000287171"/>
    </source>
</evidence>
<sequence length="338" mass="34529">MDMIPNIKVLVAMAVAGLSVVIVIVGIGVYLYYITPSNGLVGSAKTTPSVPANASVTTVPANATVQNTTHNPSGPASQQFQVGAHPVLTVKGHKGDINVHAGSAGTINVAVYKHGTHQAPDPKVVRVLYDQATDAQGRKHITVSSELASKEIDYDISVPATTEAEVTVDAGTISVRGIAAIAIDAGSGSLALDDIHGPVNVRTDSGDITAKHIVGAMTMEGSSGSIRADDVHGSLKATTTSGDVVAGDAVLNGQSILETMSGSVSFSGSMAASGSYQLETQSGDIDLTLPENAAFELHPNINVGSINNEFGGEQVGRMPRAQITVNIVSGSLNLNKGD</sequence>
<dbReference type="PANTHER" id="PTHR34094">
    <property type="match status" value="1"/>
</dbReference>
<dbReference type="PANTHER" id="PTHR34094:SF1">
    <property type="entry name" value="PROTEIN FAM185A"/>
    <property type="match status" value="1"/>
</dbReference>
<keyword evidence="4" id="KW-1185">Reference proteome</keyword>
<feature type="domain" description="DUF4097" evidence="2">
    <location>
        <begin position="155"/>
        <end position="267"/>
    </location>
</feature>
<gene>
    <name evidence="3" type="ORF">KDA_25580</name>
</gene>
<accession>A0A402B6U7</accession>
<proteinExistence type="predicted"/>
<reference evidence="4" key="1">
    <citation type="submission" date="2018-12" db="EMBL/GenBank/DDBJ databases">
        <title>Tengunoibacter tsumagoiensis gen. nov., sp. nov., Dictyobacter kobayashii sp. nov., D. alpinus sp. nov., and D. joshuensis sp. nov. and description of Dictyobacteraceae fam. nov. within the order Ktedonobacterales isolated from Tengu-no-mugimeshi.</title>
        <authorList>
            <person name="Wang C.M."/>
            <person name="Zheng Y."/>
            <person name="Sakai Y."/>
            <person name="Toyoda A."/>
            <person name="Minakuchi Y."/>
            <person name="Abe K."/>
            <person name="Yokota A."/>
            <person name="Yabe S."/>
        </authorList>
    </citation>
    <scope>NUCLEOTIDE SEQUENCE [LARGE SCALE GENOMIC DNA]</scope>
    <source>
        <strain evidence="4">Uno16</strain>
    </source>
</reference>
<evidence type="ECO:0000256" key="1">
    <source>
        <dbReference type="SAM" id="Phobius"/>
    </source>
</evidence>
<evidence type="ECO:0000259" key="2">
    <source>
        <dbReference type="Pfam" id="PF13349"/>
    </source>
</evidence>
<keyword evidence="1" id="KW-0472">Membrane</keyword>
<feature type="transmembrane region" description="Helical" evidence="1">
    <location>
        <begin position="9"/>
        <end position="33"/>
    </location>
</feature>
<evidence type="ECO:0000313" key="3">
    <source>
        <dbReference type="EMBL" id="GCE27074.1"/>
    </source>
</evidence>
<organism evidence="3 4">
    <name type="scientific">Dictyobacter alpinus</name>
    <dbReference type="NCBI Taxonomy" id="2014873"/>
    <lineage>
        <taxon>Bacteria</taxon>
        <taxon>Bacillati</taxon>
        <taxon>Chloroflexota</taxon>
        <taxon>Ktedonobacteria</taxon>
        <taxon>Ktedonobacterales</taxon>
        <taxon>Dictyobacteraceae</taxon>
        <taxon>Dictyobacter</taxon>
    </lineage>
</organism>
<keyword evidence="1" id="KW-0812">Transmembrane</keyword>
<dbReference type="InterPro" id="IPR025164">
    <property type="entry name" value="Toastrack_DUF4097"/>
</dbReference>
<dbReference type="EMBL" id="BIFT01000001">
    <property type="protein sequence ID" value="GCE27074.1"/>
    <property type="molecule type" value="Genomic_DNA"/>
</dbReference>
<dbReference type="Proteomes" id="UP000287171">
    <property type="component" value="Unassembled WGS sequence"/>
</dbReference>
<protein>
    <recommendedName>
        <fullName evidence="2">DUF4097 domain-containing protein</fullName>
    </recommendedName>
</protein>
<name>A0A402B6U7_9CHLR</name>
<keyword evidence="1" id="KW-1133">Transmembrane helix</keyword>
<comment type="caution">
    <text evidence="3">The sequence shown here is derived from an EMBL/GenBank/DDBJ whole genome shotgun (WGS) entry which is preliminary data.</text>
</comment>